<feature type="transmembrane region" description="Helical" evidence="7">
    <location>
        <begin position="25"/>
        <end position="44"/>
    </location>
</feature>
<reference evidence="9" key="1">
    <citation type="journal article" date="2023" name="Mol. Phylogenet. Evol.">
        <title>Genome-scale phylogeny and comparative genomics of the fungal order Sordariales.</title>
        <authorList>
            <person name="Hensen N."/>
            <person name="Bonometti L."/>
            <person name="Westerberg I."/>
            <person name="Brannstrom I.O."/>
            <person name="Guillou S."/>
            <person name="Cros-Aarteil S."/>
            <person name="Calhoun S."/>
            <person name="Haridas S."/>
            <person name="Kuo A."/>
            <person name="Mondo S."/>
            <person name="Pangilinan J."/>
            <person name="Riley R."/>
            <person name="LaButti K."/>
            <person name="Andreopoulos B."/>
            <person name="Lipzen A."/>
            <person name="Chen C."/>
            <person name="Yan M."/>
            <person name="Daum C."/>
            <person name="Ng V."/>
            <person name="Clum A."/>
            <person name="Steindorff A."/>
            <person name="Ohm R.A."/>
            <person name="Martin F."/>
            <person name="Silar P."/>
            <person name="Natvig D.O."/>
            <person name="Lalanne C."/>
            <person name="Gautier V."/>
            <person name="Ament-Velasquez S.L."/>
            <person name="Kruys A."/>
            <person name="Hutchinson M.I."/>
            <person name="Powell A.J."/>
            <person name="Barry K."/>
            <person name="Miller A.N."/>
            <person name="Grigoriev I.V."/>
            <person name="Debuchy R."/>
            <person name="Gladieux P."/>
            <person name="Hiltunen Thoren M."/>
            <person name="Johannesson H."/>
        </authorList>
    </citation>
    <scope>NUCLEOTIDE SEQUENCE</scope>
    <source>
        <strain evidence="9">SMH4131-1</strain>
    </source>
</reference>
<feature type="transmembrane region" description="Helical" evidence="7">
    <location>
        <begin position="56"/>
        <end position="83"/>
    </location>
</feature>
<keyword evidence="3 7" id="KW-1133">Transmembrane helix</keyword>
<dbReference type="Proteomes" id="UP001286456">
    <property type="component" value="Unassembled WGS sequence"/>
</dbReference>
<feature type="compositionally biased region" description="Low complexity" evidence="6">
    <location>
        <begin position="415"/>
        <end position="425"/>
    </location>
</feature>
<dbReference type="EMBL" id="JAUEPO010000007">
    <property type="protein sequence ID" value="KAK3317516.1"/>
    <property type="molecule type" value="Genomic_DNA"/>
</dbReference>
<gene>
    <name evidence="9" type="ORF">B0T19DRAFT_405206</name>
</gene>
<evidence type="ECO:0000256" key="3">
    <source>
        <dbReference type="ARBA" id="ARBA00022989"/>
    </source>
</evidence>
<evidence type="ECO:0000256" key="4">
    <source>
        <dbReference type="ARBA" id="ARBA00023136"/>
    </source>
</evidence>
<organism evidence="9 10">
    <name type="scientific">Cercophora scortea</name>
    <dbReference type="NCBI Taxonomy" id="314031"/>
    <lineage>
        <taxon>Eukaryota</taxon>
        <taxon>Fungi</taxon>
        <taxon>Dikarya</taxon>
        <taxon>Ascomycota</taxon>
        <taxon>Pezizomycotina</taxon>
        <taxon>Sordariomycetes</taxon>
        <taxon>Sordariomycetidae</taxon>
        <taxon>Sordariales</taxon>
        <taxon>Lasiosphaeriaceae</taxon>
        <taxon>Cercophora</taxon>
    </lineage>
</organism>
<dbReference type="InterPro" id="IPR049326">
    <property type="entry name" value="Rhodopsin_dom_fungi"/>
</dbReference>
<evidence type="ECO:0000256" key="2">
    <source>
        <dbReference type="ARBA" id="ARBA00022692"/>
    </source>
</evidence>
<feature type="transmembrane region" description="Helical" evidence="7">
    <location>
        <begin position="253"/>
        <end position="277"/>
    </location>
</feature>
<dbReference type="PANTHER" id="PTHR33048">
    <property type="entry name" value="PTH11-LIKE INTEGRAL MEMBRANE PROTEIN (AFU_ORTHOLOGUE AFUA_5G11245)"/>
    <property type="match status" value="1"/>
</dbReference>
<dbReference type="InterPro" id="IPR052337">
    <property type="entry name" value="SAT4-like"/>
</dbReference>
<accession>A0AAE0I318</accession>
<feature type="transmembrane region" description="Helical" evidence="7">
    <location>
        <begin position="133"/>
        <end position="155"/>
    </location>
</feature>
<evidence type="ECO:0000313" key="10">
    <source>
        <dbReference type="Proteomes" id="UP001286456"/>
    </source>
</evidence>
<keyword evidence="4 7" id="KW-0472">Membrane</keyword>
<comment type="caution">
    <text evidence="9">The sequence shown here is derived from an EMBL/GenBank/DDBJ whole genome shotgun (WGS) entry which is preliminary data.</text>
</comment>
<feature type="transmembrane region" description="Helical" evidence="7">
    <location>
        <begin position="180"/>
        <end position="203"/>
    </location>
</feature>
<name>A0AAE0I318_9PEZI</name>
<proteinExistence type="inferred from homology"/>
<feature type="domain" description="Rhodopsin" evidence="8">
    <location>
        <begin position="40"/>
        <end position="278"/>
    </location>
</feature>
<dbReference type="Pfam" id="PF20684">
    <property type="entry name" value="Fung_rhodopsin"/>
    <property type="match status" value="1"/>
</dbReference>
<dbReference type="AlphaFoldDB" id="A0AAE0I318"/>
<comment type="subcellular location">
    <subcellularLocation>
        <location evidence="1">Membrane</location>
        <topology evidence="1">Multi-pass membrane protein</topology>
    </subcellularLocation>
</comment>
<evidence type="ECO:0000256" key="6">
    <source>
        <dbReference type="SAM" id="MobiDB-lite"/>
    </source>
</evidence>
<dbReference type="PANTHER" id="PTHR33048:SF42">
    <property type="entry name" value="INTEGRAL MEMBRANE PROTEIN"/>
    <property type="match status" value="1"/>
</dbReference>
<keyword evidence="2 7" id="KW-0812">Transmembrane</keyword>
<evidence type="ECO:0000256" key="7">
    <source>
        <dbReference type="SAM" id="Phobius"/>
    </source>
</evidence>
<evidence type="ECO:0000256" key="5">
    <source>
        <dbReference type="ARBA" id="ARBA00038359"/>
    </source>
</evidence>
<evidence type="ECO:0000259" key="8">
    <source>
        <dbReference type="Pfam" id="PF20684"/>
    </source>
</evidence>
<sequence length="425" mass="46517">MEYCDLRYAGLYTGPVPNQGAQTAAVIWSLVALATTFMVLRIYCKIWRLGRLWWDDWVLVISWMCFVVDAAMSQIVVDLGFGMYPCDIDPRNFRAIAIEGQNVGASVGILAVVWSKTSFAITLLRLTEGKLKAFVWFVIAAMNVVMILEAIIVWVQCTPVSKTWDPSVPGVCWNTHAVNVYGVLAGCFSGCCDILLAMLPWTLVWNLKMQKKEKIGIGIAMSMGVFAGATAFVKSAKILTIGGKNFSYDGCALLVWAAAEISTTIMASCIPVLRVFVREVHERSAHVRSAGYKKQVNEITGGSSTLAINSVNSTRDAGPPIELEQNWRHTNTESPAADRTSTDDVQVQVVTSEKSTSTAAAPSHLVSVPGAAVTRAPEEQRRNMIIATRQFYVEYDDDDYDGGRDVREGPGGSGPESTSPRSRFF</sequence>
<comment type="similarity">
    <text evidence="5">Belongs to the SAT4 family.</text>
</comment>
<feature type="transmembrane region" description="Helical" evidence="7">
    <location>
        <begin position="215"/>
        <end position="233"/>
    </location>
</feature>
<reference evidence="9" key="2">
    <citation type="submission" date="2023-06" db="EMBL/GenBank/DDBJ databases">
        <authorList>
            <consortium name="Lawrence Berkeley National Laboratory"/>
            <person name="Haridas S."/>
            <person name="Hensen N."/>
            <person name="Bonometti L."/>
            <person name="Westerberg I."/>
            <person name="Brannstrom I.O."/>
            <person name="Guillou S."/>
            <person name="Cros-Aarteil S."/>
            <person name="Calhoun S."/>
            <person name="Kuo A."/>
            <person name="Mondo S."/>
            <person name="Pangilinan J."/>
            <person name="Riley R."/>
            <person name="Labutti K."/>
            <person name="Andreopoulos B."/>
            <person name="Lipzen A."/>
            <person name="Chen C."/>
            <person name="Yanf M."/>
            <person name="Daum C."/>
            <person name="Ng V."/>
            <person name="Clum A."/>
            <person name="Steindorff A."/>
            <person name="Ohm R."/>
            <person name="Martin F."/>
            <person name="Silar P."/>
            <person name="Natvig D."/>
            <person name="Lalanne C."/>
            <person name="Gautier V."/>
            <person name="Ament-Velasquez S.L."/>
            <person name="Kruys A."/>
            <person name="Hutchinson M.I."/>
            <person name="Powell A.J."/>
            <person name="Barry K."/>
            <person name="Miller A.N."/>
            <person name="Grigoriev I.V."/>
            <person name="Debuchy R."/>
            <person name="Gladieux P."/>
            <person name="Thoren M.H."/>
            <person name="Johannesson H."/>
        </authorList>
    </citation>
    <scope>NUCLEOTIDE SEQUENCE</scope>
    <source>
        <strain evidence="9">SMH4131-1</strain>
    </source>
</reference>
<evidence type="ECO:0000256" key="1">
    <source>
        <dbReference type="ARBA" id="ARBA00004141"/>
    </source>
</evidence>
<protein>
    <recommendedName>
        <fullName evidence="8">Rhodopsin domain-containing protein</fullName>
    </recommendedName>
</protein>
<feature type="region of interest" description="Disordered" evidence="6">
    <location>
        <begin position="396"/>
        <end position="425"/>
    </location>
</feature>
<feature type="transmembrane region" description="Helical" evidence="7">
    <location>
        <begin position="103"/>
        <end position="126"/>
    </location>
</feature>
<keyword evidence="10" id="KW-1185">Reference proteome</keyword>
<dbReference type="GO" id="GO:0016020">
    <property type="term" value="C:membrane"/>
    <property type="evidence" value="ECO:0007669"/>
    <property type="project" value="UniProtKB-SubCell"/>
</dbReference>
<evidence type="ECO:0000313" key="9">
    <source>
        <dbReference type="EMBL" id="KAK3317516.1"/>
    </source>
</evidence>